<comment type="caution">
    <text evidence="4">The sequence shown here is derived from an EMBL/GenBank/DDBJ whole genome shotgun (WGS) entry which is preliminary data.</text>
</comment>
<dbReference type="PRINTS" id="PR01217">
    <property type="entry name" value="PRICHEXTENSN"/>
</dbReference>
<dbReference type="NCBIfam" id="TIGR01167">
    <property type="entry name" value="LPXTG_anchor"/>
    <property type="match status" value="1"/>
</dbReference>
<accession>A0ABS2V028</accession>
<proteinExistence type="predicted"/>
<feature type="chain" id="PRO_5046777628" evidence="3">
    <location>
        <begin position="35"/>
        <end position="210"/>
    </location>
</feature>
<sequence>MTNNKRTLRRSAAMVVAAAAGVIGLGIAAGPAVAHTPTWSVTCDAVDIKLTNYGRNTQNTVTVTVDGKDLLPTETFENDFAKKLALPEHDKEVAVRLVVKAQDGDQYSRDETKTAPVCEEEEPPTPTPSAPSPTPSTASPTPTPTPSDTPSDTPSSPAATPSPAPSSEGPDLAETGSSSSTPLIAGAAAVVIVAGGGIVWASRKRRGAQS</sequence>
<evidence type="ECO:0000256" key="2">
    <source>
        <dbReference type="SAM" id="Phobius"/>
    </source>
</evidence>
<gene>
    <name evidence="4" type="ORF">JE024_31930</name>
</gene>
<keyword evidence="2" id="KW-0472">Membrane</keyword>
<feature type="compositionally biased region" description="Pro residues" evidence="1">
    <location>
        <begin position="124"/>
        <end position="134"/>
    </location>
</feature>
<dbReference type="EMBL" id="JAFEJA010000002">
    <property type="protein sequence ID" value="MBM9623212.1"/>
    <property type="molecule type" value="Genomic_DNA"/>
</dbReference>
<feature type="signal peptide" evidence="3">
    <location>
        <begin position="1"/>
        <end position="34"/>
    </location>
</feature>
<keyword evidence="2" id="KW-1133">Transmembrane helix</keyword>
<evidence type="ECO:0000313" key="5">
    <source>
        <dbReference type="Proteomes" id="UP000664109"/>
    </source>
</evidence>
<feature type="compositionally biased region" description="Basic and acidic residues" evidence="1">
    <location>
        <begin position="104"/>
        <end position="113"/>
    </location>
</feature>
<feature type="transmembrane region" description="Helical" evidence="2">
    <location>
        <begin position="183"/>
        <end position="201"/>
    </location>
</feature>
<evidence type="ECO:0000313" key="4">
    <source>
        <dbReference type="EMBL" id="MBM9623212.1"/>
    </source>
</evidence>
<organism evidence="4 5">
    <name type="scientific">Streptomyces zhihengii</name>
    <dbReference type="NCBI Taxonomy" id="1818004"/>
    <lineage>
        <taxon>Bacteria</taxon>
        <taxon>Bacillati</taxon>
        <taxon>Actinomycetota</taxon>
        <taxon>Actinomycetes</taxon>
        <taxon>Kitasatosporales</taxon>
        <taxon>Streptomycetaceae</taxon>
        <taxon>Streptomyces</taxon>
    </lineage>
</organism>
<dbReference type="Proteomes" id="UP000664109">
    <property type="component" value="Unassembled WGS sequence"/>
</dbReference>
<keyword evidence="5" id="KW-1185">Reference proteome</keyword>
<dbReference type="NCBIfam" id="NF041528">
    <property type="entry name" value="strep_LAETG"/>
    <property type="match status" value="1"/>
</dbReference>
<name>A0ABS2V028_9ACTN</name>
<feature type="compositionally biased region" description="Low complexity" evidence="1">
    <location>
        <begin position="148"/>
        <end position="167"/>
    </location>
</feature>
<dbReference type="RefSeq" id="WP_205377373.1">
    <property type="nucleotide sequence ID" value="NZ_JAFEJA010000002.1"/>
</dbReference>
<feature type="region of interest" description="Disordered" evidence="1">
    <location>
        <begin position="104"/>
        <end position="180"/>
    </location>
</feature>
<evidence type="ECO:0000256" key="3">
    <source>
        <dbReference type="SAM" id="SignalP"/>
    </source>
</evidence>
<reference evidence="4 5" key="1">
    <citation type="journal article" date="2016" name="Arch. Microbiol.">
        <title>Streptomyces zhihengii sp. nov., isolated from rhizospheric soil of Psammosilene tunicoides.</title>
        <authorList>
            <person name="Huang M.J."/>
            <person name="Fei J.J."/>
            <person name="Salam N."/>
            <person name="Kim C.J."/>
            <person name="Hozzein W.N."/>
            <person name="Xiao M."/>
            <person name="Huang H.Q."/>
            <person name="Li W.J."/>
        </authorList>
    </citation>
    <scope>NUCLEOTIDE SEQUENCE [LARGE SCALE GENOMIC DNA]</scope>
    <source>
        <strain evidence="4 5">YIM T102</strain>
    </source>
</reference>
<evidence type="ECO:0000256" key="1">
    <source>
        <dbReference type="SAM" id="MobiDB-lite"/>
    </source>
</evidence>
<keyword evidence="2" id="KW-0812">Transmembrane</keyword>
<keyword evidence="3" id="KW-0732">Signal</keyword>
<protein>
    <submittedName>
        <fullName evidence="4">LPXTG cell wall anchor domain-containing protein</fullName>
    </submittedName>
</protein>